<dbReference type="SUPFAM" id="SSF88659">
    <property type="entry name" value="Sigma3 and sigma4 domains of RNA polymerase sigma factors"/>
    <property type="match status" value="1"/>
</dbReference>
<dbReference type="PANTHER" id="PTHR43133">
    <property type="entry name" value="RNA POLYMERASE ECF-TYPE SIGMA FACTO"/>
    <property type="match status" value="1"/>
</dbReference>
<dbReference type="AlphaFoldDB" id="A0A380WT93"/>
<organism evidence="7 8">
    <name type="scientific">Aminobacter aminovorans</name>
    <name type="common">Chelatobacter heintzii</name>
    <dbReference type="NCBI Taxonomy" id="83263"/>
    <lineage>
        <taxon>Bacteria</taxon>
        <taxon>Pseudomonadati</taxon>
        <taxon>Pseudomonadota</taxon>
        <taxon>Alphaproteobacteria</taxon>
        <taxon>Hyphomicrobiales</taxon>
        <taxon>Phyllobacteriaceae</taxon>
        <taxon>Aminobacter</taxon>
    </lineage>
</organism>
<dbReference type="PANTHER" id="PTHR43133:SF63">
    <property type="entry name" value="RNA POLYMERASE SIGMA FACTOR FECI-RELATED"/>
    <property type="match status" value="1"/>
</dbReference>
<dbReference type="SUPFAM" id="SSF88946">
    <property type="entry name" value="Sigma2 domain of RNA polymerase sigma factors"/>
    <property type="match status" value="1"/>
</dbReference>
<accession>A0A380WT93</accession>
<dbReference type="GO" id="GO:0003677">
    <property type="term" value="F:DNA binding"/>
    <property type="evidence" value="ECO:0007669"/>
    <property type="project" value="InterPro"/>
</dbReference>
<dbReference type="OrthoDB" id="9794372at2"/>
<reference evidence="7 8" key="1">
    <citation type="submission" date="2018-06" db="EMBL/GenBank/DDBJ databases">
        <authorList>
            <consortium name="Pathogen Informatics"/>
            <person name="Doyle S."/>
        </authorList>
    </citation>
    <scope>NUCLEOTIDE SEQUENCE [LARGE SCALE GENOMIC DNA]</scope>
    <source>
        <strain evidence="7 8">NCTC10684</strain>
    </source>
</reference>
<evidence type="ECO:0000259" key="6">
    <source>
        <dbReference type="Pfam" id="PF08281"/>
    </source>
</evidence>
<feature type="domain" description="RNA polymerase sigma factor 70 region 4 type 2" evidence="6">
    <location>
        <begin position="107"/>
        <end position="157"/>
    </location>
</feature>
<gene>
    <name evidence="7" type="primary">fecI_2</name>
    <name evidence="7" type="ORF">NCTC10684_04638</name>
</gene>
<dbReference type="InterPro" id="IPR036388">
    <property type="entry name" value="WH-like_DNA-bd_sf"/>
</dbReference>
<dbReference type="RefSeq" id="WP_115733252.1">
    <property type="nucleotide sequence ID" value="NZ_BAAAVY010000037.1"/>
</dbReference>
<keyword evidence="3" id="KW-0731">Sigma factor</keyword>
<dbReference type="GO" id="GO:0006352">
    <property type="term" value="P:DNA-templated transcription initiation"/>
    <property type="evidence" value="ECO:0007669"/>
    <property type="project" value="InterPro"/>
</dbReference>
<comment type="similarity">
    <text evidence="1">Belongs to the sigma-70 factor family. ECF subfamily.</text>
</comment>
<dbReference type="EMBL" id="UFSM01000001">
    <property type="protein sequence ID" value="SUU91374.1"/>
    <property type="molecule type" value="Genomic_DNA"/>
</dbReference>
<evidence type="ECO:0000256" key="1">
    <source>
        <dbReference type="ARBA" id="ARBA00010641"/>
    </source>
</evidence>
<dbReference type="InterPro" id="IPR039425">
    <property type="entry name" value="RNA_pol_sigma-70-like"/>
</dbReference>
<dbReference type="InterPro" id="IPR007627">
    <property type="entry name" value="RNA_pol_sigma70_r2"/>
</dbReference>
<keyword evidence="2" id="KW-0805">Transcription regulation</keyword>
<evidence type="ECO:0000256" key="4">
    <source>
        <dbReference type="ARBA" id="ARBA00023163"/>
    </source>
</evidence>
<evidence type="ECO:0000256" key="2">
    <source>
        <dbReference type="ARBA" id="ARBA00023015"/>
    </source>
</evidence>
<dbReference type="GO" id="GO:0016987">
    <property type="term" value="F:sigma factor activity"/>
    <property type="evidence" value="ECO:0007669"/>
    <property type="project" value="UniProtKB-KW"/>
</dbReference>
<evidence type="ECO:0000313" key="8">
    <source>
        <dbReference type="Proteomes" id="UP000254701"/>
    </source>
</evidence>
<dbReference type="Gene3D" id="1.10.10.10">
    <property type="entry name" value="Winged helix-like DNA-binding domain superfamily/Winged helix DNA-binding domain"/>
    <property type="match status" value="1"/>
</dbReference>
<feature type="domain" description="RNA polymerase sigma-70 region 2" evidence="5">
    <location>
        <begin position="13"/>
        <end position="70"/>
    </location>
</feature>
<dbReference type="Pfam" id="PF04542">
    <property type="entry name" value="Sigma70_r2"/>
    <property type="match status" value="1"/>
</dbReference>
<evidence type="ECO:0000313" key="7">
    <source>
        <dbReference type="EMBL" id="SUU91374.1"/>
    </source>
</evidence>
<dbReference type="InterPro" id="IPR014284">
    <property type="entry name" value="RNA_pol_sigma-70_dom"/>
</dbReference>
<keyword evidence="4" id="KW-0804">Transcription</keyword>
<dbReference type="Pfam" id="PF08281">
    <property type="entry name" value="Sigma70_r4_2"/>
    <property type="match status" value="1"/>
</dbReference>
<dbReference type="Proteomes" id="UP000254701">
    <property type="component" value="Unassembled WGS sequence"/>
</dbReference>
<dbReference type="InterPro" id="IPR013249">
    <property type="entry name" value="RNA_pol_sigma70_r4_t2"/>
</dbReference>
<dbReference type="InterPro" id="IPR013324">
    <property type="entry name" value="RNA_pol_sigma_r3/r4-like"/>
</dbReference>
<proteinExistence type="inferred from homology"/>
<evidence type="ECO:0000259" key="5">
    <source>
        <dbReference type="Pfam" id="PF04542"/>
    </source>
</evidence>
<sequence>MASTTSAIEQLFVTERSRLRRLIARIVGSRQDAEDVIQDTYLRLGDRDLTPADRGLVVSAAKNLALDHKRGHAVRTNFTQNVLPEQMTRQAAQPEEIVAARQDLADFLGAINTLPQRRAQIFLLARVDGMPYAQIAKALNISLSTVEKEMASALAFCHQWQRKREIS</sequence>
<protein>
    <submittedName>
        <fullName evidence="7">Probable RNA polymerase sigma factor fecI</fullName>
    </submittedName>
</protein>
<dbReference type="InterPro" id="IPR013325">
    <property type="entry name" value="RNA_pol_sigma_r2"/>
</dbReference>
<evidence type="ECO:0000256" key="3">
    <source>
        <dbReference type="ARBA" id="ARBA00023082"/>
    </source>
</evidence>
<dbReference type="Gene3D" id="1.10.1740.10">
    <property type="match status" value="1"/>
</dbReference>
<name>A0A380WT93_AMIAI</name>
<dbReference type="NCBIfam" id="TIGR02937">
    <property type="entry name" value="sigma70-ECF"/>
    <property type="match status" value="1"/>
</dbReference>